<organism evidence="1 2">
    <name type="scientific">Amanita muscaria (strain Koide BX008)</name>
    <dbReference type="NCBI Taxonomy" id="946122"/>
    <lineage>
        <taxon>Eukaryota</taxon>
        <taxon>Fungi</taxon>
        <taxon>Dikarya</taxon>
        <taxon>Basidiomycota</taxon>
        <taxon>Agaricomycotina</taxon>
        <taxon>Agaricomycetes</taxon>
        <taxon>Agaricomycetidae</taxon>
        <taxon>Agaricales</taxon>
        <taxon>Pluteineae</taxon>
        <taxon>Amanitaceae</taxon>
        <taxon>Amanita</taxon>
    </lineage>
</organism>
<keyword evidence="2" id="KW-1185">Reference proteome</keyword>
<evidence type="ECO:0000313" key="1">
    <source>
        <dbReference type="EMBL" id="KIL54734.1"/>
    </source>
</evidence>
<dbReference type="HOGENOM" id="CLU_150145_0_0_1"/>
<name>A0A0C2SLF1_AMAMK</name>
<dbReference type="Proteomes" id="UP000054549">
    <property type="component" value="Unassembled WGS sequence"/>
</dbReference>
<proteinExistence type="predicted"/>
<accession>A0A0C2SLF1</accession>
<evidence type="ECO:0000313" key="2">
    <source>
        <dbReference type="Proteomes" id="UP000054549"/>
    </source>
</evidence>
<sequence length="106" mass="12557">MARQDRFIEDTGNNIHLLARFTRTLTGHAPTGEYRKRWHPELPGLCRVDNTPHTRIHVLTECTKYDDLFYSYRAVTEYDDSYHTFIDFLKKNPTAFSFEDAPYEPL</sequence>
<dbReference type="OrthoDB" id="2949700at2759"/>
<reference evidence="1 2" key="1">
    <citation type="submission" date="2014-04" db="EMBL/GenBank/DDBJ databases">
        <title>Evolutionary Origins and Diversification of the Mycorrhizal Mutualists.</title>
        <authorList>
            <consortium name="DOE Joint Genome Institute"/>
            <consortium name="Mycorrhizal Genomics Consortium"/>
            <person name="Kohler A."/>
            <person name="Kuo A."/>
            <person name="Nagy L.G."/>
            <person name="Floudas D."/>
            <person name="Copeland A."/>
            <person name="Barry K.W."/>
            <person name="Cichocki N."/>
            <person name="Veneault-Fourrey C."/>
            <person name="LaButti K."/>
            <person name="Lindquist E.A."/>
            <person name="Lipzen A."/>
            <person name="Lundell T."/>
            <person name="Morin E."/>
            <person name="Murat C."/>
            <person name="Riley R."/>
            <person name="Ohm R."/>
            <person name="Sun H."/>
            <person name="Tunlid A."/>
            <person name="Henrissat B."/>
            <person name="Grigoriev I.V."/>
            <person name="Hibbett D.S."/>
            <person name="Martin F."/>
        </authorList>
    </citation>
    <scope>NUCLEOTIDE SEQUENCE [LARGE SCALE GENOMIC DNA]</scope>
    <source>
        <strain evidence="1 2">Koide BX008</strain>
    </source>
</reference>
<protein>
    <submittedName>
        <fullName evidence="1">Uncharacterized protein</fullName>
    </submittedName>
</protein>
<dbReference type="EMBL" id="KN818647">
    <property type="protein sequence ID" value="KIL54734.1"/>
    <property type="molecule type" value="Genomic_DNA"/>
</dbReference>
<dbReference type="AlphaFoldDB" id="A0A0C2SLF1"/>
<dbReference type="InParanoid" id="A0A0C2SLF1"/>
<gene>
    <name evidence="1" type="ORF">M378DRAFT_18607</name>
</gene>